<dbReference type="Proteomes" id="UP000193409">
    <property type="component" value="Unassembled WGS sequence"/>
</dbReference>
<gene>
    <name evidence="1" type="ORF">PSA7680_02951</name>
</gene>
<proteinExistence type="predicted"/>
<accession>A0A1Y5T923</accession>
<dbReference type="Gene3D" id="3.40.50.300">
    <property type="entry name" value="P-loop containing nucleotide triphosphate hydrolases"/>
    <property type="match status" value="1"/>
</dbReference>
<dbReference type="EMBL" id="FWFQ01000024">
    <property type="protein sequence ID" value="SLN56748.1"/>
    <property type="molecule type" value="Genomic_DNA"/>
</dbReference>
<organism evidence="1 2">
    <name type="scientific">Pseudoruegeria aquimaris</name>
    <dbReference type="NCBI Taxonomy" id="393663"/>
    <lineage>
        <taxon>Bacteria</taxon>
        <taxon>Pseudomonadati</taxon>
        <taxon>Pseudomonadota</taxon>
        <taxon>Alphaproteobacteria</taxon>
        <taxon>Rhodobacterales</taxon>
        <taxon>Roseobacteraceae</taxon>
        <taxon>Pseudoruegeria</taxon>
    </lineage>
</organism>
<dbReference type="SUPFAM" id="SSF52540">
    <property type="entry name" value="P-loop containing nucleoside triphosphate hydrolases"/>
    <property type="match status" value="1"/>
</dbReference>
<protein>
    <recommendedName>
        <fullName evidence="3">Protein ImuA</fullName>
    </recommendedName>
</protein>
<evidence type="ECO:0000313" key="2">
    <source>
        <dbReference type="Proteomes" id="UP000193409"/>
    </source>
</evidence>
<dbReference type="AlphaFoldDB" id="A0A1Y5T923"/>
<dbReference type="InterPro" id="IPR027417">
    <property type="entry name" value="P-loop_NTPase"/>
</dbReference>
<keyword evidence="2" id="KW-1185">Reference proteome</keyword>
<reference evidence="1 2" key="1">
    <citation type="submission" date="2017-03" db="EMBL/GenBank/DDBJ databases">
        <authorList>
            <person name="Afonso C.L."/>
            <person name="Miller P.J."/>
            <person name="Scott M.A."/>
            <person name="Spackman E."/>
            <person name="Goraichik I."/>
            <person name="Dimitrov K.M."/>
            <person name="Suarez D.L."/>
            <person name="Swayne D.E."/>
        </authorList>
    </citation>
    <scope>NUCLEOTIDE SEQUENCE [LARGE SCALE GENOMIC DNA]</scope>
    <source>
        <strain evidence="1 2">CECT 7680</strain>
    </source>
</reference>
<evidence type="ECO:0008006" key="3">
    <source>
        <dbReference type="Google" id="ProtNLM"/>
    </source>
</evidence>
<dbReference type="RefSeq" id="WP_085869486.1">
    <property type="nucleotide sequence ID" value="NZ_FWFQ01000024.1"/>
</dbReference>
<evidence type="ECO:0000313" key="1">
    <source>
        <dbReference type="EMBL" id="SLN56748.1"/>
    </source>
</evidence>
<sequence length="200" mass="21683">MTAAILSQKPHRPAAEAPLLADLRLAKARCHEFCGNARHTLAMILAGAQEGPVLWIRPAWLPDALHGQGMVRFAAPGRFLFASPRRPEDLLWAMEEALRSGALPLVVADLPAPPPLTPVRRLHLAAETGAQEGRFAPLGLLLTPGEGGAQGVESRWQFTCDHGGAQERWRLTRSRARTAPPKSWHVTPRDRGFAIAPCAA</sequence>
<dbReference type="OrthoDB" id="7630980at2"/>
<name>A0A1Y5T923_9RHOB</name>